<reference evidence="2" key="1">
    <citation type="submission" date="2017-11" db="EMBL/GenBank/DDBJ databases">
        <authorList>
            <person name="Lima N.C."/>
            <person name="Parody-Merino A.M."/>
            <person name="Battley P.F."/>
            <person name="Fidler A.E."/>
            <person name="Prosdocimi F."/>
        </authorList>
    </citation>
    <scope>NUCLEOTIDE SEQUENCE [LARGE SCALE GENOMIC DNA]</scope>
</reference>
<dbReference type="Proteomes" id="UP000233556">
    <property type="component" value="Unassembled WGS sequence"/>
</dbReference>
<dbReference type="AlphaFoldDB" id="A0A2I0UG11"/>
<keyword evidence="2" id="KW-1185">Reference proteome</keyword>
<dbReference type="EMBL" id="KZ505790">
    <property type="protein sequence ID" value="PKU44985.1"/>
    <property type="molecule type" value="Genomic_DNA"/>
</dbReference>
<gene>
    <name evidence="1" type="ORF">llap_4714</name>
</gene>
<evidence type="ECO:0000313" key="2">
    <source>
        <dbReference type="Proteomes" id="UP000233556"/>
    </source>
</evidence>
<sequence length="219" mass="24559">MLKLSVTSQHHLLSCGVMVPHSLSASSIWSLIRSQHTPSFFSATYLELMRGLGGFPVPQAVDEKAGWIEMAGPGHQGNENPTSHRGLQDLILSTYWEWGILRFEYMDHPKSEQKIFRTASGRAGKTLLLEGERKSIFTVIPPLKTDVSEVILDPYAVIVYSWGCSESMTHVQSLEDIRHLKAIVVNVFIRYEEKDTDLNATECQTSPDFVVVAVKDRAK</sequence>
<reference evidence="2" key="2">
    <citation type="submission" date="2017-12" db="EMBL/GenBank/DDBJ databases">
        <title>Genome sequence of the Bar-tailed Godwit (Limosa lapponica baueri).</title>
        <authorList>
            <person name="Lima N.C.B."/>
            <person name="Parody-Merino A.M."/>
            <person name="Battley P.F."/>
            <person name="Fidler A.E."/>
            <person name="Prosdocimi F."/>
        </authorList>
    </citation>
    <scope>NUCLEOTIDE SEQUENCE [LARGE SCALE GENOMIC DNA]</scope>
</reference>
<evidence type="ECO:0000313" key="1">
    <source>
        <dbReference type="EMBL" id="PKU44985.1"/>
    </source>
</evidence>
<proteinExistence type="predicted"/>
<name>A0A2I0UG11_LIMLA</name>
<protein>
    <submittedName>
        <fullName evidence="1">Uncharacterized protein</fullName>
    </submittedName>
</protein>
<organism evidence="1 2">
    <name type="scientific">Limosa lapponica baueri</name>
    <dbReference type="NCBI Taxonomy" id="1758121"/>
    <lineage>
        <taxon>Eukaryota</taxon>
        <taxon>Metazoa</taxon>
        <taxon>Chordata</taxon>
        <taxon>Craniata</taxon>
        <taxon>Vertebrata</taxon>
        <taxon>Euteleostomi</taxon>
        <taxon>Archelosauria</taxon>
        <taxon>Archosauria</taxon>
        <taxon>Dinosauria</taxon>
        <taxon>Saurischia</taxon>
        <taxon>Theropoda</taxon>
        <taxon>Coelurosauria</taxon>
        <taxon>Aves</taxon>
        <taxon>Neognathae</taxon>
        <taxon>Neoaves</taxon>
        <taxon>Charadriiformes</taxon>
        <taxon>Scolopacidae</taxon>
        <taxon>Limosa</taxon>
    </lineage>
</organism>
<accession>A0A2I0UG11</accession>